<proteinExistence type="predicted"/>
<feature type="compositionally biased region" description="Polar residues" evidence="1">
    <location>
        <begin position="47"/>
        <end position="56"/>
    </location>
</feature>
<accession>A0A9P0MMT0</accession>
<sequence>MNGGQVYSIECIKCKTEFSSVLPLEPTDANCLCWDCHLQQHTAQCSSRTDVSSQPEINAPGEGDRMEAEGACTSNTQETEQNYMSENLKESSSRLCGVLKKIKLKASSAKPPSSHEASQSTTDENMPIKKTFFKRGIHLPRRGSTNFVCPDCSRSSGSRGSHNLDLVSQMTMLCIKPIDDEDEGVGADIVVDELGQEVPERGESLNSKNFFMKYPRHLGAAMNELQNPPKLYTAQCGHENPCFIARCYVCKRKCNISSPSSDYGCLICQYRSSFNIGGSKKI</sequence>
<dbReference type="EMBL" id="OV725079">
    <property type="protein sequence ID" value="CAH1396507.1"/>
    <property type="molecule type" value="Genomic_DNA"/>
</dbReference>
<dbReference type="OrthoDB" id="10444336at2759"/>
<evidence type="ECO:0000313" key="2">
    <source>
        <dbReference type="EMBL" id="CAH1396507.1"/>
    </source>
</evidence>
<reference evidence="2" key="1">
    <citation type="submission" date="2022-01" db="EMBL/GenBank/DDBJ databases">
        <authorList>
            <person name="King R."/>
        </authorList>
    </citation>
    <scope>NUCLEOTIDE SEQUENCE</scope>
</reference>
<name>A0A9P0MMT0_NEZVI</name>
<gene>
    <name evidence="2" type="ORF">NEZAVI_LOCUS6564</name>
</gene>
<evidence type="ECO:0000256" key="1">
    <source>
        <dbReference type="SAM" id="MobiDB-lite"/>
    </source>
</evidence>
<protein>
    <submittedName>
        <fullName evidence="2">Uncharacterized protein</fullName>
    </submittedName>
</protein>
<organism evidence="2 3">
    <name type="scientific">Nezara viridula</name>
    <name type="common">Southern green stink bug</name>
    <name type="synonym">Cimex viridulus</name>
    <dbReference type="NCBI Taxonomy" id="85310"/>
    <lineage>
        <taxon>Eukaryota</taxon>
        <taxon>Metazoa</taxon>
        <taxon>Ecdysozoa</taxon>
        <taxon>Arthropoda</taxon>
        <taxon>Hexapoda</taxon>
        <taxon>Insecta</taxon>
        <taxon>Pterygota</taxon>
        <taxon>Neoptera</taxon>
        <taxon>Paraneoptera</taxon>
        <taxon>Hemiptera</taxon>
        <taxon>Heteroptera</taxon>
        <taxon>Panheteroptera</taxon>
        <taxon>Pentatomomorpha</taxon>
        <taxon>Pentatomoidea</taxon>
        <taxon>Pentatomidae</taxon>
        <taxon>Pentatominae</taxon>
        <taxon>Nezara</taxon>
    </lineage>
</organism>
<dbReference type="Proteomes" id="UP001152798">
    <property type="component" value="Chromosome 3"/>
</dbReference>
<evidence type="ECO:0000313" key="3">
    <source>
        <dbReference type="Proteomes" id="UP001152798"/>
    </source>
</evidence>
<feature type="region of interest" description="Disordered" evidence="1">
    <location>
        <begin position="47"/>
        <end position="68"/>
    </location>
</feature>
<dbReference type="AlphaFoldDB" id="A0A9P0MMT0"/>
<keyword evidence="3" id="KW-1185">Reference proteome</keyword>